<evidence type="ECO:0000313" key="2">
    <source>
        <dbReference type="Proteomes" id="UP001146793"/>
    </source>
</evidence>
<gene>
    <name evidence="1" type="ORF">M0812_29451</name>
</gene>
<name>A0AAV7Y5D9_9EUKA</name>
<dbReference type="EMBL" id="JANTQA010000073">
    <property type="protein sequence ID" value="KAJ3424236.1"/>
    <property type="molecule type" value="Genomic_DNA"/>
</dbReference>
<proteinExistence type="predicted"/>
<dbReference type="AlphaFoldDB" id="A0AAV7Y5D9"/>
<evidence type="ECO:0000313" key="1">
    <source>
        <dbReference type="EMBL" id="KAJ3424236.1"/>
    </source>
</evidence>
<dbReference type="GO" id="GO:0003676">
    <property type="term" value="F:nucleic acid binding"/>
    <property type="evidence" value="ECO:0007669"/>
    <property type="project" value="InterPro"/>
</dbReference>
<accession>A0AAV7Y5D9</accession>
<dbReference type="Proteomes" id="UP001146793">
    <property type="component" value="Unassembled WGS sequence"/>
</dbReference>
<reference evidence="1" key="1">
    <citation type="submission" date="2022-08" db="EMBL/GenBank/DDBJ databases">
        <title>Novel sulphate-reducing endosymbionts in the free-living metamonad Anaeramoeba.</title>
        <authorList>
            <person name="Jerlstrom-Hultqvist J."/>
            <person name="Cepicka I."/>
            <person name="Gallot-Lavallee L."/>
            <person name="Salas-Leiva D."/>
            <person name="Curtis B.A."/>
            <person name="Zahonova K."/>
            <person name="Pipaliya S."/>
            <person name="Dacks J."/>
            <person name="Roger A.J."/>
        </authorList>
    </citation>
    <scope>NUCLEOTIDE SEQUENCE</scope>
    <source>
        <strain evidence="1">Busselton2</strain>
    </source>
</reference>
<dbReference type="Gene3D" id="3.30.420.10">
    <property type="entry name" value="Ribonuclease H-like superfamily/Ribonuclease H"/>
    <property type="match status" value="1"/>
</dbReference>
<organism evidence="1 2">
    <name type="scientific">Anaeramoeba flamelloides</name>
    <dbReference type="NCBI Taxonomy" id="1746091"/>
    <lineage>
        <taxon>Eukaryota</taxon>
        <taxon>Metamonada</taxon>
        <taxon>Anaeramoebidae</taxon>
        <taxon>Anaeramoeba</taxon>
    </lineage>
</organism>
<protein>
    <submittedName>
        <fullName evidence="1">Transposase</fullName>
    </submittedName>
</protein>
<comment type="caution">
    <text evidence="1">The sequence shown here is derived from an EMBL/GenBank/DDBJ whole genome shotgun (WGS) entry which is preliminary data.</text>
</comment>
<dbReference type="InterPro" id="IPR036397">
    <property type="entry name" value="RNaseH_sf"/>
</dbReference>
<sequence length="315" mass="37442">MLPSEQIKRLKQRGRKSNLTESELQDFKNWVLNQNRKGIICGGNECIDYLYQKYAWKPSKSSISRILKKIRISSHKTISKEPTQLQPKFHKKLENFKLELNQLVIDKTKKYPNFNIWVMDKKGIWNHHPSRRTYTSIDNPMPYVKELSNNQKDTIAVTVSFKGEAKDLFWIKRGDILIMDNLGVHHYSKGVQKIKDQGIQIKYLHPYSATHLTPLDNSVFKILEDKLRSNGSRRFANYFDKIETVNRLWKTITSKKVKNQFKKCELPYCRVKYSNKDDKDDKIILSRLIEDIINREEERKKNKKKRIKNKNKKEN</sequence>